<dbReference type="OrthoDB" id="6024680at2"/>
<protein>
    <submittedName>
        <fullName evidence="1">DUF3293 domain-containing protein</fullName>
    </submittedName>
</protein>
<sequence length="135" mass="14651">MDESLLEAFHATAYHVNLDTVTWATIRVDLMLPGELVSVVGSRPWAFITAWNPQARRRPLAENLAAQRELLATLQGQPDVTVYSAIGVGSTGWVEPSLFVIGAPIAVLDSLARKHAQLAYVHGQANGVAHLRLTD</sequence>
<keyword evidence="2" id="KW-1185">Reference proteome</keyword>
<dbReference type="Proteomes" id="UP000319486">
    <property type="component" value="Unassembled WGS sequence"/>
</dbReference>
<gene>
    <name evidence="1" type="ORF">EAH88_12000</name>
</gene>
<dbReference type="EMBL" id="RCZO01000006">
    <property type="protein sequence ID" value="TPG08345.1"/>
    <property type="molecule type" value="Genomic_DNA"/>
</dbReference>
<dbReference type="AlphaFoldDB" id="A0A502C494"/>
<proteinExistence type="predicted"/>
<organism evidence="1 2">
    <name type="scientific">Rhodanobacter glycinis</name>
    <dbReference type="NCBI Taxonomy" id="582702"/>
    <lineage>
        <taxon>Bacteria</taxon>
        <taxon>Pseudomonadati</taxon>
        <taxon>Pseudomonadota</taxon>
        <taxon>Gammaproteobacteria</taxon>
        <taxon>Lysobacterales</taxon>
        <taxon>Rhodanobacteraceae</taxon>
        <taxon>Rhodanobacter</taxon>
    </lineage>
</organism>
<accession>A0A502C494</accession>
<evidence type="ECO:0000313" key="1">
    <source>
        <dbReference type="EMBL" id="TPG08345.1"/>
    </source>
</evidence>
<dbReference type="Pfam" id="PF11697">
    <property type="entry name" value="DUF3293"/>
    <property type="match status" value="1"/>
</dbReference>
<name>A0A502C494_9GAMM</name>
<evidence type="ECO:0000313" key="2">
    <source>
        <dbReference type="Proteomes" id="UP000319486"/>
    </source>
</evidence>
<comment type="caution">
    <text evidence="1">The sequence shown here is derived from an EMBL/GenBank/DDBJ whole genome shotgun (WGS) entry which is preliminary data.</text>
</comment>
<reference evidence="1 2" key="1">
    <citation type="journal article" date="2019" name="Environ. Microbiol.">
        <title>Species interactions and distinct microbial communities in high Arctic permafrost affected cryosols are associated with the CH4 and CO2 gas fluxes.</title>
        <authorList>
            <person name="Altshuler I."/>
            <person name="Hamel J."/>
            <person name="Turney S."/>
            <person name="Magnuson E."/>
            <person name="Levesque R."/>
            <person name="Greer C."/>
            <person name="Whyte L.G."/>
        </authorList>
    </citation>
    <scope>NUCLEOTIDE SEQUENCE [LARGE SCALE GENOMIC DNA]</scope>
    <source>
        <strain evidence="1 2">S13Y</strain>
    </source>
</reference>
<dbReference type="RefSeq" id="WP_140652930.1">
    <property type="nucleotide sequence ID" value="NZ_RCZB01000001.1"/>
</dbReference>
<dbReference type="InterPro" id="IPR021710">
    <property type="entry name" value="DUF3293"/>
</dbReference>